<feature type="region of interest" description="Disordered" evidence="1">
    <location>
        <begin position="1"/>
        <end position="20"/>
    </location>
</feature>
<reference evidence="2 3" key="1">
    <citation type="journal article" date="2018" name="New Phytol.">
        <title>Phylogenomics of Endogonaceae and evolution of mycorrhizas within Mucoromycota.</title>
        <authorList>
            <person name="Chang Y."/>
            <person name="Desiro A."/>
            <person name="Na H."/>
            <person name="Sandor L."/>
            <person name="Lipzen A."/>
            <person name="Clum A."/>
            <person name="Barry K."/>
            <person name="Grigoriev I.V."/>
            <person name="Martin F.M."/>
            <person name="Stajich J.E."/>
            <person name="Smith M.E."/>
            <person name="Bonito G."/>
            <person name="Spatafora J.W."/>
        </authorList>
    </citation>
    <scope>NUCLEOTIDE SEQUENCE [LARGE SCALE GENOMIC DNA]</scope>
    <source>
        <strain evidence="2 3">GMNB39</strain>
    </source>
</reference>
<name>A0A433DLE4_9FUNG</name>
<evidence type="ECO:0000313" key="2">
    <source>
        <dbReference type="EMBL" id="RUP51692.1"/>
    </source>
</evidence>
<dbReference type="AlphaFoldDB" id="A0A433DLE4"/>
<sequence>MASEENDHGLCVDREHSVKSNRRGIPWRSDQQWVEGFVIDHHATMVAGYSYKIAQTKNEVEQLFVWYLNVGV</sequence>
<evidence type="ECO:0000256" key="1">
    <source>
        <dbReference type="SAM" id="MobiDB-lite"/>
    </source>
</evidence>
<keyword evidence="3" id="KW-1185">Reference proteome</keyword>
<dbReference type="EMBL" id="RBNI01000539">
    <property type="protein sequence ID" value="RUP51692.1"/>
    <property type="molecule type" value="Genomic_DNA"/>
</dbReference>
<evidence type="ECO:0000313" key="3">
    <source>
        <dbReference type="Proteomes" id="UP000268093"/>
    </source>
</evidence>
<protein>
    <submittedName>
        <fullName evidence="2">Uncharacterized protein</fullName>
    </submittedName>
</protein>
<feature type="compositionally biased region" description="Basic and acidic residues" evidence="1">
    <location>
        <begin position="1"/>
        <end position="18"/>
    </location>
</feature>
<gene>
    <name evidence="2" type="ORF">BC936DRAFT_146563</name>
</gene>
<comment type="caution">
    <text evidence="2">The sequence shown here is derived from an EMBL/GenBank/DDBJ whole genome shotgun (WGS) entry which is preliminary data.</text>
</comment>
<accession>A0A433DLE4</accession>
<organism evidence="2 3">
    <name type="scientific">Jimgerdemannia flammicorona</name>
    <dbReference type="NCBI Taxonomy" id="994334"/>
    <lineage>
        <taxon>Eukaryota</taxon>
        <taxon>Fungi</taxon>
        <taxon>Fungi incertae sedis</taxon>
        <taxon>Mucoromycota</taxon>
        <taxon>Mucoromycotina</taxon>
        <taxon>Endogonomycetes</taxon>
        <taxon>Endogonales</taxon>
        <taxon>Endogonaceae</taxon>
        <taxon>Jimgerdemannia</taxon>
    </lineage>
</organism>
<dbReference type="Proteomes" id="UP000268093">
    <property type="component" value="Unassembled WGS sequence"/>
</dbReference>
<proteinExistence type="predicted"/>